<comment type="similarity">
    <text evidence="12 13">Belongs to the TonB-dependent receptor family.</text>
</comment>
<dbReference type="Pfam" id="PF07715">
    <property type="entry name" value="Plug"/>
    <property type="match status" value="1"/>
</dbReference>
<keyword evidence="8" id="KW-0406">Ion transport</keyword>
<dbReference type="RefSeq" id="WP_046992158.1">
    <property type="nucleotide sequence ID" value="NZ_JAIS01000092.1"/>
</dbReference>
<evidence type="ECO:0000313" key="17">
    <source>
        <dbReference type="Proteomes" id="UP000035526"/>
    </source>
</evidence>
<keyword evidence="6" id="KW-0732">Signal</keyword>
<feature type="domain" description="TonB-dependent receptor plug" evidence="15">
    <location>
        <begin position="70"/>
        <end position="169"/>
    </location>
</feature>
<keyword evidence="9 13" id="KW-0798">TonB box</keyword>
<keyword evidence="11 12" id="KW-0998">Cell outer membrane</keyword>
<dbReference type="PANTHER" id="PTHR32552">
    <property type="entry name" value="FERRICHROME IRON RECEPTOR-RELATED"/>
    <property type="match status" value="1"/>
</dbReference>
<evidence type="ECO:0000256" key="12">
    <source>
        <dbReference type="PROSITE-ProRule" id="PRU01360"/>
    </source>
</evidence>
<comment type="caution">
    <text evidence="16">The sequence shown here is derived from an EMBL/GenBank/DDBJ whole genome shotgun (WGS) entry which is preliminary data.</text>
</comment>
<keyword evidence="10 12" id="KW-0472">Membrane</keyword>
<name>A0A837J3I5_9BACT</name>
<evidence type="ECO:0000313" key="16">
    <source>
        <dbReference type="EMBL" id="KLD99922.1"/>
    </source>
</evidence>
<dbReference type="Gene3D" id="2.40.170.20">
    <property type="entry name" value="TonB-dependent receptor, beta-barrel domain"/>
    <property type="match status" value="1"/>
</dbReference>
<dbReference type="SUPFAM" id="SSF56935">
    <property type="entry name" value="Porins"/>
    <property type="match status" value="1"/>
</dbReference>
<dbReference type="Pfam" id="PF00593">
    <property type="entry name" value="TonB_dep_Rec_b-barrel"/>
    <property type="match status" value="1"/>
</dbReference>
<dbReference type="PANTHER" id="PTHR32552:SF89">
    <property type="entry name" value="CATECHOLATE SIDEROPHORE RECEPTOR FIU"/>
    <property type="match status" value="1"/>
</dbReference>
<dbReference type="InterPro" id="IPR037066">
    <property type="entry name" value="Plug_dom_sf"/>
</dbReference>
<dbReference type="Gene3D" id="2.170.130.10">
    <property type="entry name" value="TonB-dependent receptor, plug domain"/>
    <property type="match status" value="1"/>
</dbReference>
<keyword evidence="16" id="KW-0675">Receptor</keyword>
<evidence type="ECO:0000256" key="7">
    <source>
        <dbReference type="ARBA" id="ARBA00023004"/>
    </source>
</evidence>
<dbReference type="EMBL" id="JAIS01000092">
    <property type="protein sequence ID" value="KLD99922.1"/>
    <property type="molecule type" value="Genomic_DNA"/>
</dbReference>
<reference evidence="16 17" key="1">
    <citation type="submission" date="2014-01" db="EMBL/GenBank/DDBJ databases">
        <title>Development of a Comparative Genomic Fingerprinting Assay for High Resolution Genotyping of Arcobacter butzleri.</title>
        <authorList>
            <person name="Webb A.L."/>
            <person name="Inglis G.D."/>
            <person name="Kruczkiewicz P."/>
            <person name="Selinger L.B."/>
            <person name="Taboada E.N."/>
        </authorList>
    </citation>
    <scope>NUCLEOTIDE SEQUENCE [LARGE SCALE GENOMIC DNA]</scope>
    <source>
        <strain evidence="16 17">L351</strain>
    </source>
</reference>
<comment type="subcellular location">
    <subcellularLocation>
        <location evidence="1 12">Cell outer membrane</location>
        <topology evidence="1 12">Multi-pass membrane protein</topology>
    </subcellularLocation>
</comment>
<feature type="domain" description="TonB-dependent receptor-like beta-barrel" evidence="14">
    <location>
        <begin position="254"/>
        <end position="739"/>
    </location>
</feature>
<keyword evidence="2 12" id="KW-0813">Transport</keyword>
<dbReference type="InterPro" id="IPR039426">
    <property type="entry name" value="TonB-dep_rcpt-like"/>
</dbReference>
<accession>A0A837J3I5</accession>
<evidence type="ECO:0000256" key="3">
    <source>
        <dbReference type="ARBA" id="ARBA00022452"/>
    </source>
</evidence>
<evidence type="ECO:0000256" key="10">
    <source>
        <dbReference type="ARBA" id="ARBA00023136"/>
    </source>
</evidence>
<evidence type="ECO:0000259" key="14">
    <source>
        <dbReference type="Pfam" id="PF00593"/>
    </source>
</evidence>
<sequence length="771" mass="83502">MKNYIVSKQHANKKTYLTASAITATILLSTPAILSAETVLNEINVNEKKDNYSESYKVDKSSSSKITQDLIDTPQTVQVITKKVMDEQKATTLQDALKNTPGITLLLGENGNTNSKNNISMRGFDVSSSIYKDGVRDLNGSTRDMFNTEAVEVTKGTVGADNGRSVPTGYINQVTKTATNKDQNEVTTSYGTAKNGRVTADLNKALSETSGVRLNVMKNKGDVAGRDEVEIDRTGIAASVAFGIGTDTRTFFNYERYEQDDIPDGGIPTIGLKGYYNSVFDAANINPSKVDTENFYGSSKDYEKVTTDTYTAKFEHDFNDRTTLINTTRYSKSKQTMLLTAPFSVITTTTGANSNPNFNVNDPSTWTVRESAHTKWQENEILTNATNITTSFNTGSMILHNLSGGFDVTIDNQTTKTYATTGSTINQGNLYNPNPSNVITNLVLEPTGAKTFGETKTLGTYLFDSANIGEKVIITGGARLDKYNTNTDVTTIATATTPGGGVPVGTKVTDSFEKDGTLISYKIGGVYKIAENGSIYLSYATSQLPPAGENFVLSATGQNSSAMDPKDSTTTELGTKWDLFDDKLSLTTAIYKTEVKNETITESDGSVSQNGEREVKGIEVGLVGQITDRWAITAGIGKSETEVLKATNTNPSNTQQGASLRFTPEWTGTLWTTYKIIPALTIGAGARYVGKQYASTSNAAQNGTATTPIKEIDSYITFDVMGSYQITKDLSAQLNIYNIADKEYVQNMNNSGQRYTPGTPRTGLISLAYKF</sequence>
<keyword evidence="4" id="KW-0410">Iron transport</keyword>
<dbReference type="InterPro" id="IPR000531">
    <property type="entry name" value="Beta-barrel_TonB"/>
</dbReference>
<dbReference type="InterPro" id="IPR012910">
    <property type="entry name" value="Plug_dom"/>
</dbReference>
<keyword evidence="7" id="KW-0408">Iron</keyword>
<dbReference type="GO" id="GO:0009279">
    <property type="term" value="C:cell outer membrane"/>
    <property type="evidence" value="ECO:0007669"/>
    <property type="project" value="UniProtKB-SubCell"/>
</dbReference>
<protein>
    <submittedName>
        <fullName evidence="16">TonB-denpendent receptor</fullName>
    </submittedName>
</protein>
<dbReference type="NCBIfam" id="NF007349">
    <property type="entry name" value="PRK09840.1"/>
    <property type="match status" value="1"/>
</dbReference>
<keyword evidence="5 12" id="KW-0812">Transmembrane</keyword>
<evidence type="ECO:0000256" key="11">
    <source>
        <dbReference type="ARBA" id="ARBA00023237"/>
    </source>
</evidence>
<evidence type="ECO:0000256" key="8">
    <source>
        <dbReference type="ARBA" id="ARBA00023065"/>
    </source>
</evidence>
<evidence type="ECO:0000259" key="15">
    <source>
        <dbReference type="Pfam" id="PF07715"/>
    </source>
</evidence>
<evidence type="ECO:0000256" key="13">
    <source>
        <dbReference type="RuleBase" id="RU003357"/>
    </source>
</evidence>
<evidence type="ECO:0000256" key="1">
    <source>
        <dbReference type="ARBA" id="ARBA00004571"/>
    </source>
</evidence>
<organism evidence="16 17">
    <name type="scientific">Aliarcobacter butzleri L351</name>
    <dbReference type="NCBI Taxonomy" id="1447259"/>
    <lineage>
        <taxon>Bacteria</taxon>
        <taxon>Pseudomonadati</taxon>
        <taxon>Campylobacterota</taxon>
        <taxon>Epsilonproteobacteria</taxon>
        <taxon>Campylobacterales</taxon>
        <taxon>Arcobacteraceae</taxon>
        <taxon>Aliarcobacter</taxon>
    </lineage>
</organism>
<evidence type="ECO:0000256" key="6">
    <source>
        <dbReference type="ARBA" id="ARBA00022729"/>
    </source>
</evidence>
<gene>
    <name evidence="16" type="ORF">AF76_09645</name>
</gene>
<dbReference type="CDD" id="cd01347">
    <property type="entry name" value="ligand_gated_channel"/>
    <property type="match status" value="1"/>
</dbReference>
<evidence type="ECO:0000256" key="4">
    <source>
        <dbReference type="ARBA" id="ARBA00022496"/>
    </source>
</evidence>
<dbReference type="GO" id="GO:0015344">
    <property type="term" value="F:siderophore uptake transmembrane transporter activity"/>
    <property type="evidence" value="ECO:0007669"/>
    <property type="project" value="TreeGrafter"/>
</dbReference>
<dbReference type="InterPro" id="IPR036942">
    <property type="entry name" value="Beta-barrel_TonB_sf"/>
</dbReference>
<keyword evidence="3 12" id="KW-1134">Transmembrane beta strand</keyword>
<dbReference type="Proteomes" id="UP000035526">
    <property type="component" value="Unassembled WGS sequence"/>
</dbReference>
<evidence type="ECO:0000256" key="5">
    <source>
        <dbReference type="ARBA" id="ARBA00022692"/>
    </source>
</evidence>
<evidence type="ECO:0000256" key="9">
    <source>
        <dbReference type="ARBA" id="ARBA00023077"/>
    </source>
</evidence>
<evidence type="ECO:0000256" key="2">
    <source>
        <dbReference type="ARBA" id="ARBA00022448"/>
    </source>
</evidence>
<proteinExistence type="inferred from homology"/>
<dbReference type="PROSITE" id="PS52016">
    <property type="entry name" value="TONB_DEPENDENT_REC_3"/>
    <property type="match status" value="1"/>
</dbReference>
<dbReference type="AlphaFoldDB" id="A0A837J3I5"/>